<comment type="caution">
    <text evidence="3">The sequence shown here is derived from an EMBL/GenBank/DDBJ whole genome shotgun (WGS) entry which is preliminary data.</text>
</comment>
<sequence>MATNIAAIILAAGQSTRMGAQNKLLLPLDHAPLIMRVVNAAAQAQLQTIIVVTGHEADAVAQATQGLAVRCVHNPDFASGMASSLRCGLQTLVGNNHAFDGAIILLGDMPLISGTDITKLLTAFNSHDQIVAPYYQGRRGNPVLWGRDYFAEIEQLSGDSGAKVLLSRHAHNIIKVPVDHSGIFADIDSPEAYAELTL</sequence>
<evidence type="ECO:0000313" key="4">
    <source>
        <dbReference type="Proteomes" id="UP001069090"/>
    </source>
</evidence>
<evidence type="ECO:0000313" key="3">
    <source>
        <dbReference type="EMBL" id="MCZ0866347.1"/>
    </source>
</evidence>
<dbReference type="InterPro" id="IPR025877">
    <property type="entry name" value="MobA-like_NTP_Trfase"/>
</dbReference>
<proteinExistence type="predicted"/>
<keyword evidence="1" id="KW-0460">Magnesium</keyword>
<evidence type="ECO:0000259" key="2">
    <source>
        <dbReference type="Pfam" id="PF12804"/>
    </source>
</evidence>
<gene>
    <name evidence="3" type="ORF">O0V09_14135</name>
</gene>
<organism evidence="3 4">
    <name type="scientific">Dasania phycosphaerae</name>
    <dbReference type="NCBI Taxonomy" id="2950436"/>
    <lineage>
        <taxon>Bacteria</taxon>
        <taxon>Pseudomonadati</taxon>
        <taxon>Pseudomonadota</taxon>
        <taxon>Gammaproteobacteria</taxon>
        <taxon>Cellvibrionales</taxon>
        <taxon>Spongiibacteraceae</taxon>
        <taxon>Dasania</taxon>
    </lineage>
</organism>
<dbReference type="CDD" id="cd04182">
    <property type="entry name" value="GT_2_like_f"/>
    <property type="match status" value="1"/>
</dbReference>
<feature type="domain" description="MobA-like NTP transferase" evidence="2">
    <location>
        <begin position="7"/>
        <end position="170"/>
    </location>
</feature>
<protein>
    <submittedName>
        <fullName evidence="3">Nucleotidyltransferase family protein</fullName>
    </submittedName>
</protein>
<dbReference type="SUPFAM" id="SSF53448">
    <property type="entry name" value="Nucleotide-diphospho-sugar transferases"/>
    <property type="match status" value="1"/>
</dbReference>
<dbReference type="PANTHER" id="PTHR43777">
    <property type="entry name" value="MOLYBDENUM COFACTOR CYTIDYLYLTRANSFERASE"/>
    <property type="match status" value="1"/>
</dbReference>
<dbReference type="InterPro" id="IPR029044">
    <property type="entry name" value="Nucleotide-diphossugar_trans"/>
</dbReference>
<accession>A0A9J6RP70</accession>
<keyword evidence="4" id="KW-1185">Reference proteome</keyword>
<dbReference type="Pfam" id="PF12804">
    <property type="entry name" value="NTP_transf_3"/>
    <property type="match status" value="1"/>
</dbReference>
<reference evidence="3 4" key="1">
    <citation type="submission" date="2022-12" db="EMBL/GenBank/DDBJ databases">
        <title>Dasania phycosphaerae sp. nov., isolated from particulate material of the south coast of Korea.</title>
        <authorList>
            <person name="Jiang Y."/>
        </authorList>
    </citation>
    <scope>NUCLEOTIDE SEQUENCE [LARGE SCALE GENOMIC DNA]</scope>
    <source>
        <strain evidence="3 4">GY-19</strain>
    </source>
</reference>
<dbReference type="PANTHER" id="PTHR43777:SF1">
    <property type="entry name" value="MOLYBDENUM COFACTOR CYTIDYLYLTRANSFERASE"/>
    <property type="match status" value="1"/>
</dbReference>
<dbReference type="Gene3D" id="3.90.550.10">
    <property type="entry name" value="Spore Coat Polysaccharide Biosynthesis Protein SpsA, Chain A"/>
    <property type="match status" value="1"/>
</dbReference>
<name>A0A9J6RP70_9GAMM</name>
<evidence type="ECO:0000256" key="1">
    <source>
        <dbReference type="ARBA" id="ARBA00022842"/>
    </source>
</evidence>
<dbReference type="EMBL" id="JAPTGG010000012">
    <property type="protein sequence ID" value="MCZ0866347.1"/>
    <property type="molecule type" value="Genomic_DNA"/>
</dbReference>
<dbReference type="RefSeq" id="WP_258332513.1">
    <property type="nucleotide sequence ID" value="NZ_JAPTGG010000012.1"/>
</dbReference>
<dbReference type="AlphaFoldDB" id="A0A9J6RP70"/>
<dbReference type="Proteomes" id="UP001069090">
    <property type="component" value="Unassembled WGS sequence"/>
</dbReference>
<dbReference type="GO" id="GO:0016779">
    <property type="term" value="F:nucleotidyltransferase activity"/>
    <property type="evidence" value="ECO:0007669"/>
    <property type="project" value="UniProtKB-ARBA"/>
</dbReference>